<evidence type="ECO:0000313" key="3">
    <source>
        <dbReference type="Proteomes" id="UP000318542"/>
    </source>
</evidence>
<comment type="caution">
    <text evidence="2">The sequence shown here is derived from an EMBL/GenBank/DDBJ whole genome shotgun (WGS) entry which is preliminary data.</text>
</comment>
<evidence type="ECO:0000259" key="1">
    <source>
        <dbReference type="Pfam" id="PF01890"/>
    </source>
</evidence>
<sequence>MPAVTPVIAGLGFRQQTSCQALRQALNAALAAAAAGQVGVALTLRALATADDKCQHPSLAQLAAELALPLHAVPLAQLAAQPAHASARVPARYGARSLAEAAALAAAGPGAVLACKRHVSTDGSATAAIALSFSLSQMP</sequence>
<keyword evidence="3" id="KW-1185">Reference proteome</keyword>
<dbReference type="RefSeq" id="WP_143903693.1">
    <property type="nucleotide sequence ID" value="NZ_VJOL01000049.1"/>
</dbReference>
<feature type="domain" description="CobE/GbiG C-terminal" evidence="1">
    <location>
        <begin position="7"/>
        <end position="130"/>
    </location>
</feature>
<protein>
    <recommendedName>
        <fullName evidence="1">CobE/GbiG C-terminal domain-containing protein</fullName>
    </recommendedName>
</protein>
<dbReference type="EMBL" id="VJOL01000049">
    <property type="protein sequence ID" value="TSE28385.1"/>
    <property type="molecule type" value="Genomic_DNA"/>
</dbReference>
<name>A0A554WXS9_9BURK</name>
<dbReference type="Pfam" id="PF01890">
    <property type="entry name" value="CbiG_C"/>
    <property type="match status" value="1"/>
</dbReference>
<accession>A0A554WXS9</accession>
<dbReference type="InterPro" id="IPR036518">
    <property type="entry name" value="CobE/GbiG_C_sf"/>
</dbReference>
<dbReference type="InterPro" id="IPR002750">
    <property type="entry name" value="CobE/GbiG_C"/>
</dbReference>
<proteinExistence type="predicted"/>
<dbReference type="AlphaFoldDB" id="A0A554WXS9"/>
<evidence type="ECO:0000313" key="2">
    <source>
        <dbReference type="EMBL" id="TSE28385.1"/>
    </source>
</evidence>
<reference evidence="2 3" key="1">
    <citation type="submission" date="2019-07" db="EMBL/GenBank/DDBJ databases">
        <title>Tepidimonas thermarum AA-1 draft genome.</title>
        <authorList>
            <person name="Da Costa M.S."/>
            <person name="Froufe H.J.C."/>
            <person name="Egas C."/>
            <person name="Albuquerque L."/>
        </authorList>
    </citation>
    <scope>NUCLEOTIDE SEQUENCE [LARGE SCALE GENOMIC DNA]</scope>
    <source>
        <strain evidence="2 3">AA-1</strain>
    </source>
</reference>
<dbReference type="Proteomes" id="UP000318542">
    <property type="component" value="Unassembled WGS sequence"/>
</dbReference>
<dbReference type="SUPFAM" id="SSF159664">
    <property type="entry name" value="CobE/GbiG C-terminal domain-like"/>
    <property type="match status" value="1"/>
</dbReference>
<dbReference type="GO" id="GO:0009236">
    <property type="term" value="P:cobalamin biosynthetic process"/>
    <property type="evidence" value="ECO:0007669"/>
    <property type="project" value="InterPro"/>
</dbReference>
<gene>
    <name evidence="2" type="ORF">Tther_02119</name>
</gene>
<organism evidence="2 3">
    <name type="scientific">Tepidimonas thermarum</name>
    <dbReference type="NCBI Taxonomy" id="335431"/>
    <lineage>
        <taxon>Bacteria</taxon>
        <taxon>Pseudomonadati</taxon>
        <taxon>Pseudomonadota</taxon>
        <taxon>Betaproteobacteria</taxon>
        <taxon>Burkholderiales</taxon>
        <taxon>Tepidimonas</taxon>
    </lineage>
</organism>
<dbReference type="Gene3D" id="3.30.420.180">
    <property type="entry name" value="CobE/GbiG C-terminal domain"/>
    <property type="match status" value="1"/>
</dbReference>